<sequence length="72" mass="8176">MQVTVDRDLLQGLFIRNDGLARLVEDVLNQSSTPRCYIEKLRKEESNADTRVSVPKTGQSCLPEGIYTRIHT</sequence>
<dbReference type="EMBL" id="CP002770">
    <property type="protein sequence ID" value="AEG14637.1"/>
    <property type="molecule type" value="Genomic_DNA"/>
</dbReference>
<dbReference type="KEGG" id="dku:Desku_1048"/>
<accession>A0AAU8PM67</accession>
<reference evidence="2" key="1">
    <citation type="submission" date="2011-05" db="EMBL/GenBank/DDBJ databases">
        <title>Complete sequence of Desulfotomaculum kuznetsovii DSM 6115.</title>
        <authorList>
            <person name="Lucas S."/>
            <person name="Han J."/>
            <person name="Lapidus A."/>
            <person name="Cheng J.-F."/>
            <person name="Goodwin L."/>
            <person name="Pitluck S."/>
            <person name="Peters L."/>
            <person name="Mikhailova N."/>
            <person name="Lu M."/>
            <person name="Saunders E."/>
            <person name="Han C."/>
            <person name="Tapia R."/>
            <person name="Land M."/>
            <person name="Hauser L."/>
            <person name="Kyrpides N."/>
            <person name="Ivanova N."/>
            <person name="Pagani I."/>
            <person name="Nazina T."/>
            <person name="Ivanova A."/>
            <person name="Parshina S."/>
            <person name="Kuever J."/>
            <person name="Muyzer G."/>
            <person name="Plugge C."/>
            <person name="Stams A."/>
            <person name="Woyke T."/>
        </authorList>
    </citation>
    <scope>NUCLEOTIDE SEQUENCE [LARGE SCALE GENOMIC DNA]</scope>
    <source>
        <strain evidence="2">DSM 6115 / VKM B-1805 / 17</strain>
    </source>
</reference>
<dbReference type="AlphaFoldDB" id="A0AAU8PM67"/>
<keyword evidence="2" id="KW-1185">Reference proteome</keyword>
<name>A0AAU8PM67_DESK7</name>
<gene>
    <name evidence="1" type="ordered locus">Desku_1048</name>
</gene>
<dbReference type="Proteomes" id="UP000009229">
    <property type="component" value="Chromosome"/>
</dbReference>
<evidence type="ECO:0000313" key="2">
    <source>
        <dbReference type="Proteomes" id="UP000009229"/>
    </source>
</evidence>
<proteinExistence type="predicted"/>
<protein>
    <submittedName>
        <fullName evidence="1">Uncharacterized protein</fullName>
    </submittedName>
</protein>
<evidence type="ECO:0000313" key="1">
    <source>
        <dbReference type="EMBL" id="AEG14637.1"/>
    </source>
</evidence>
<organism evidence="1 2">
    <name type="scientific">Desulfofundulus kuznetsovii (strain DSM 6115 / VKM B-1805 / 17)</name>
    <name type="common">Desulfotomaculum kuznetsovii</name>
    <dbReference type="NCBI Taxonomy" id="760568"/>
    <lineage>
        <taxon>Bacteria</taxon>
        <taxon>Bacillati</taxon>
        <taxon>Bacillota</taxon>
        <taxon>Clostridia</taxon>
        <taxon>Eubacteriales</taxon>
        <taxon>Peptococcaceae</taxon>
        <taxon>Desulfofundulus</taxon>
    </lineage>
</organism>